<dbReference type="SUPFAM" id="SSF50156">
    <property type="entry name" value="PDZ domain-like"/>
    <property type="match status" value="1"/>
</dbReference>
<dbReference type="CDD" id="cd06782">
    <property type="entry name" value="cpPDZ_CPP-like"/>
    <property type="match status" value="1"/>
</dbReference>
<dbReference type="Proteomes" id="UP000028924">
    <property type="component" value="Unassembled WGS sequence"/>
</dbReference>
<dbReference type="PANTHER" id="PTHR32060">
    <property type="entry name" value="TAIL-SPECIFIC PROTEASE"/>
    <property type="match status" value="1"/>
</dbReference>
<keyword evidence="8" id="KW-1185">Reference proteome</keyword>
<evidence type="ECO:0000256" key="2">
    <source>
        <dbReference type="ARBA" id="ARBA00022670"/>
    </source>
</evidence>
<dbReference type="Pfam" id="PF17820">
    <property type="entry name" value="PDZ_6"/>
    <property type="match status" value="1"/>
</dbReference>
<dbReference type="MEROPS" id="S41.A01"/>
<dbReference type="PROSITE" id="PS50106">
    <property type="entry name" value="PDZ"/>
    <property type="match status" value="1"/>
</dbReference>
<organism evidence="7 8">
    <name type="scientific">Auxenochlorella protothecoides</name>
    <name type="common">Green microalga</name>
    <name type="synonym">Chlorella protothecoides</name>
    <dbReference type="NCBI Taxonomy" id="3075"/>
    <lineage>
        <taxon>Eukaryota</taxon>
        <taxon>Viridiplantae</taxon>
        <taxon>Chlorophyta</taxon>
        <taxon>core chlorophytes</taxon>
        <taxon>Trebouxiophyceae</taxon>
        <taxon>Chlorellales</taxon>
        <taxon>Chlorellaceae</taxon>
        <taxon>Auxenochlorella</taxon>
    </lineage>
</organism>
<dbReference type="InterPro" id="IPR001478">
    <property type="entry name" value="PDZ"/>
</dbReference>
<feature type="region of interest" description="Disordered" evidence="5">
    <location>
        <begin position="219"/>
        <end position="241"/>
    </location>
</feature>
<dbReference type="InterPro" id="IPR029045">
    <property type="entry name" value="ClpP/crotonase-like_dom_sf"/>
</dbReference>
<dbReference type="Gene3D" id="2.30.42.10">
    <property type="match status" value="1"/>
</dbReference>
<evidence type="ECO:0000313" key="8">
    <source>
        <dbReference type="Proteomes" id="UP000028924"/>
    </source>
</evidence>
<dbReference type="Gene3D" id="3.30.750.44">
    <property type="match status" value="1"/>
</dbReference>
<keyword evidence="4" id="KW-0720">Serine protease</keyword>
<proteinExistence type="inferred from homology"/>
<evidence type="ECO:0000256" key="4">
    <source>
        <dbReference type="ARBA" id="ARBA00022825"/>
    </source>
</evidence>
<evidence type="ECO:0000313" key="7">
    <source>
        <dbReference type="EMBL" id="KFM24851.1"/>
    </source>
</evidence>
<dbReference type="SMART" id="SM00245">
    <property type="entry name" value="TSPc"/>
    <property type="match status" value="1"/>
</dbReference>
<evidence type="ECO:0000256" key="1">
    <source>
        <dbReference type="ARBA" id="ARBA00009179"/>
    </source>
</evidence>
<evidence type="ECO:0000256" key="3">
    <source>
        <dbReference type="ARBA" id="ARBA00022801"/>
    </source>
</evidence>
<comment type="similarity">
    <text evidence="1">Belongs to the peptidase S41A family.</text>
</comment>
<dbReference type="SUPFAM" id="SSF52096">
    <property type="entry name" value="ClpP/crotonase"/>
    <property type="match status" value="1"/>
</dbReference>
<accession>A0A087SGJ7</accession>
<dbReference type="GO" id="GO:0008236">
    <property type="term" value="F:serine-type peptidase activity"/>
    <property type="evidence" value="ECO:0007669"/>
    <property type="project" value="UniProtKB-KW"/>
</dbReference>
<dbReference type="eggNOG" id="ENOG502QQVV">
    <property type="taxonomic scope" value="Eukaryota"/>
</dbReference>
<gene>
    <name evidence="7" type="ORF">F751_1730</name>
</gene>
<dbReference type="PANTHER" id="PTHR32060:SF22">
    <property type="entry name" value="CARBOXYL-TERMINAL-PROCESSING PEPTIDASE 3, CHLOROPLASTIC"/>
    <property type="match status" value="1"/>
</dbReference>
<dbReference type="OrthoDB" id="43580at2759"/>
<dbReference type="KEGG" id="apro:F751_1730"/>
<dbReference type="RefSeq" id="XP_011397739.1">
    <property type="nucleotide sequence ID" value="XM_011399437.1"/>
</dbReference>
<reference evidence="7 8" key="1">
    <citation type="journal article" date="2014" name="BMC Genomics">
        <title>Oil accumulation mechanisms of the oleaginous microalga Chlorella protothecoides revealed through its genome, transcriptomes, and proteomes.</title>
        <authorList>
            <person name="Gao C."/>
            <person name="Wang Y."/>
            <person name="Shen Y."/>
            <person name="Yan D."/>
            <person name="He X."/>
            <person name="Dai J."/>
            <person name="Wu Q."/>
        </authorList>
    </citation>
    <scope>NUCLEOTIDE SEQUENCE [LARGE SCALE GENOMIC DNA]</scope>
    <source>
        <strain evidence="7 8">0710</strain>
    </source>
</reference>
<dbReference type="InterPro" id="IPR036034">
    <property type="entry name" value="PDZ_sf"/>
</dbReference>
<dbReference type="GeneID" id="23613121"/>
<dbReference type="Gene3D" id="3.90.226.10">
    <property type="entry name" value="2-enoyl-CoA Hydratase, Chain A, domain 1"/>
    <property type="match status" value="1"/>
</dbReference>
<evidence type="ECO:0000256" key="5">
    <source>
        <dbReference type="SAM" id="MobiDB-lite"/>
    </source>
</evidence>
<dbReference type="STRING" id="3075.A0A087SGJ7"/>
<dbReference type="CDD" id="cd07560">
    <property type="entry name" value="Peptidase_S41_CPP"/>
    <property type="match status" value="1"/>
</dbReference>
<dbReference type="EMBL" id="KL662111">
    <property type="protein sequence ID" value="KFM24851.1"/>
    <property type="molecule type" value="Genomic_DNA"/>
</dbReference>
<feature type="domain" description="PDZ" evidence="6">
    <location>
        <begin position="1271"/>
        <end position="1345"/>
    </location>
</feature>
<dbReference type="GO" id="GO:0004175">
    <property type="term" value="F:endopeptidase activity"/>
    <property type="evidence" value="ECO:0007669"/>
    <property type="project" value="TreeGrafter"/>
</dbReference>
<keyword evidence="3" id="KW-0378">Hydrolase</keyword>
<dbReference type="InterPro" id="IPR005151">
    <property type="entry name" value="Tail-specific_protease"/>
</dbReference>
<dbReference type="InterPro" id="IPR041489">
    <property type="entry name" value="PDZ_6"/>
</dbReference>
<dbReference type="SMART" id="SM00228">
    <property type="entry name" value="PDZ"/>
    <property type="match status" value="1"/>
</dbReference>
<dbReference type="Pfam" id="PF03572">
    <property type="entry name" value="Peptidase_S41"/>
    <property type="match status" value="1"/>
</dbReference>
<dbReference type="GO" id="GO:0006508">
    <property type="term" value="P:proteolysis"/>
    <property type="evidence" value="ECO:0007669"/>
    <property type="project" value="UniProtKB-KW"/>
</dbReference>
<dbReference type="InterPro" id="IPR004447">
    <property type="entry name" value="Peptidase_S41A"/>
</dbReference>
<evidence type="ECO:0000259" key="6">
    <source>
        <dbReference type="PROSITE" id="PS50106"/>
    </source>
</evidence>
<name>A0A087SGJ7_AUXPR</name>
<sequence length="1661" mass="168372">MTSLPALLRTHSASSLLHSMLQALGASSGTAGTPAAWTHLASLLEHPALPATETLPLSLVPSLTAALESHEPGALAAGRIVTCLVAKFEGRYHPGLDSTAALVAALWAAGDRGVQDAEAAEQLGLEGALSLVQAAVVSSNNSKKVSSVLLSKLLRPLCEMAFAPPGSAAACEQVRRSARRLLRAALFDPGLLPAISDWASAEAKTSGFAAVDERVGAGASSAKARSAPESDRPGPGFKRSTTFKDLSRRLRDLLGSQGLGPDLAAQTLVWMLSEYSHAVLGSSGRGDAGHRGSAHAKGGREAVVVPFTFYAALVGICWGTPDHALGPLAALTASLGPSGAYQPSQDASRAQRGLLCALGSTVLGLPPAGDEGSPPPRAVLPVLTALLGVEHGAVHPSLEEVLRRVAAASRSPDAADAAAAAAALAALVVAVLGAVADALGAWVGLGAGSDPGAAAVALACLRCVRPGLAAAVPVARACEACLEPLARNLTPLLGVARPGPAGAIGLAAMLRLYSALLAVHASCAAQHPEVAALPGQDVRADSLPAFFAALPGDNPTLPAGPLRLLEAAASVNPASQLSLASGEALAAWMALLHDWLLFQATRPSAPPGVREQAGAALTGACSALVAAAARSPALAAVALKAPAPLEAHATPDCAARLVACILCAAAEPRSPCHDAALALLQGPDAGLSGALGAGLAPALAAQLLRALPAGGPLRGQLAKIEEREGLDSPRWAQAVASLLADSGEGAPAVHMAELRGMLRILGLLRAIPESHAADVAAVLVSVLACLLATVPGGEALQAGSAASEEASDLVPSVLNTLQACCACDPGLPCTLEWRGWLPPLAAALAGRACTDQVVALAAACVRADMTSGQGDGIDSRPTDGAPLDHLVAAELALAAVEAPAGRAATAQLARDVEPLARAACARLLPGGVVGVQASEAPLGQSAPGAWVARCAGALLAPEPDAELAGTGHAARGSAPEADVVERCTLLRLLESLVARPRLLHFEPRLLSLVLEAELGQLLPLLVATCRALLTRCATLWVIAGDGASRGAAHAAAAVMEQLAGIESIGAYLPQLLADFIILVAADPSRAAWATLQVEPRALPCPLRSSGTGLALRDGAFALYGACSPKELQFLYLLLGRPPHAAEWREALTQLRTDYESMYKYSGKHAAAGAAAAAVLLAAPPLAGAAATTIRFPLPPSPEIFAVQKTLIQAWSIVTEAFVDPHFNAVAWDAELASALAAASAAPSPEAAAETLPSLLGKLGDRFTRWVPAREYADFRVASDGELQGVGLLIASDPVSGHLVVLAPIAGSPADRAGIRPGDEVERVDGAPTDGWDDARAARSLRGAGGSAVSVGIARRLDNGGAGSPGPRDIVPGVPAAPAGTGAAAAMEHRTLRLRRERLELSPVYAAAMHGEDDRTYGYIRLAAFSQHAAADMLRALGTLGRDGVDGYILDLRNNPGGLVNAAMDVAGLWLDPRAHPVVLRIQDRGTGGDLVGRARGGAAAAEIASAPQVSEKAVVLDGDRGPAVSAPLVVLVNRQSASASEILASALQDNGRATVIGEPTFGKGKIQSVYELGDGSALFVTVAKYKTASGLEIDGMGVMPSQTCRPIGSSQPTSPGIPIGPGADARVMEEVEQDSCVLTAEQLLHSATRDLSLQARATARA</sequence>
<keyword evidence="2 7" id="KW-0645">Protease</keyword>
<protein>
    <submittedName>
        <fullName evidence="7">Carboxyl-terminal-processing protease</fullName>
    </submittedName>
</protein>